<dbReference type="Gene3D" id="3.40.50.300">
    <property type="entry name" value="P-loop containing nucleotide triphosphate hydrolases"/>
    <property type="match status" value="1"/>
</dbReference>
<reference evidence="1" key="1">
    <citation type="submission" date="2021-01" db="EMBL/GenBank/DDBJ databases">
        <title>Whole genome shotgun sequence of Virgisporangium aurantiacum NBRC 16421.</title>
        <authorList>
            <person name="Komaki H."/>
            <person name="Tamura T."/>
        </authorList>
    </citation>
    <scope>NUCLEOTIDE SEQUENCE</scope>
    <source>
        <strain evidence="1">NBRC 16421</strain>
    </source>
</reference>
<dbReference type="AlphaFoldDB" id="A0A8J3Z8C5"/>
<sequence>MPTVKPSTAIPTLYGRTTVALPRRAYHPGVAGRLGELLDSERHRNFVGRRREVACFDEAVAGRSPQRVLFVHGPGGIGKTTLLQELGARARAAGRTATLIDGREIDASPSGFRDAVGRGAGLPAEGVLLVDGYEHLAPIDGWIRGEFLPALGVTAIVVLAGRDPPAAAWRVDAGWRHVLAVHELDPFGPDESDDLLARAGVGVPDRAHLTALGRGHPLAIALLADAARAGVVPGSLADVPTLVSVLLDPLLSGAPTPAHVTGLAACAKAWVTTEDLLRDVVGAEAPAVWAWLERRPFIVSGPHGLSPHDLARDVLDAEFDRRSPERYRALHRLVHDHAVTGLRTAAGADRPLRAQHLLYLHRRAPFTAAIDALRTRGSTAVVTARPDEHDEVLALVDRYEGPVCAELAAAWLAEQPDALSVVRTDAGVGGYGFIVLLPTGSALEERDPVVRAVLAHVARAGPARPGERVSVARFLGGRVEHQRDLYANLVGPVASLVDWVSRPLAWSFVVVIDDEYWGPVFDYLGFARLVEVEVDGRAHVGYGTDWRRLPVDVWLELMNEREHSGGTGPPPASLLRPPALDRAAFAAAVRAALTDLRRPDRLATNPLASSGIAGDAGDLRSAITTAIDRLRDEPRGEPLSRVLDRTFVRAAPTQEAAAEVLGLPFSTYRRHLGRAVDQLTELLWAVEIKQIGLPGGD</sequence>
<dbReference type="Proteomes" id="UP000612585">
    <property type="component" value="Unassembled WGS sequence"/>
</dbReference>
<dbReference type="EMBL" id="BOPG01000045">
    <property type="protein sequence ID" value="GIJ59374.1"/>
    <property type="molecule type" value="Genomic_DNA"/>
</dbReference>
<organism evidence="1 2">
    <name type="scientific">Virgisporangium aurantiacum</name>
    <dbReference type="NCBI Taxonomy" id="175570"/>
    <lineage>
        <taxon>Bacteria</taxon>
        <taxon>Bacillati</taxon>
        <taxon>Actinomycetota</taxon>
        <taxon>Actinomycetes</taxon>
        <taxon>Micromonosporales</taxon>
        <taxon>Micromonosporaceae</taxon>
        <taxon>Virgisporangium</taxon>
    </lineage>
</organism>
<keyword evidence="2" id="KW-1185">Reference proteome</keyword>
<evidence type="ECO:0008006" key="3">
    <source>
        <dbReference type="Google" id="ProtNLM"/>
    </source>
</evidence>
<dbReference type="InterPro" id="IPR027417">
    <property type="entry name" value="P-loop_NTPase"/>
</dbReference>
<comment type="caution">
    <text evidence="1">The sequence shown here is derived from an EMBL/GenBank/DDBJ whole genome shotgun (WGS) entry which is preliminary data.</text>
</comment>
<dbReference type="SUPFAM" id="SSF52540">
    <property type="entry name" value="P-loop containing nucleoside triphosphate hydrolases"/>
    <property type="match status" value="1"/>
</dbReference>
<proteinExistence type="predicted"/>
<accession>A0A8J3Z8C5</accession>
<protein>
    <recommendedName>
        <fullName evidence="3">AAA ATPase domain-containing protein</fullName>
    </recommendedName>
</protein>
<name>A0A8J3Z8C5_9ACTN</name>
<evidence type="ECO:0000313" key="1">
    <source>
        <dbReference type="EMBL" id="GIJ59374.1"/>
    </source>
</evidence>
<evidence type="ECO:0000313" key="2">
    <source>
        <dbReference type="Proteomes" id="UP000612585"/>
    </source>
</evidence>
<gene>
    <name evidence="1" type="ORF">Vau01_068900</name>
</gene>